<dbReference type="CDD" id="cd05233">
    <property type="entry name" value="SDR_c"/>
    <property type="match status" value="1"/>
</dbReference>
<dbReference type="SUPFAM" id="SSF88713">
    <property type="entry name" value="Glycoside hydrolase/deacetylase"/>
    <property type="match status" value="1"/>
</dbReference>
<name>A0A4Z1NLG5_9PEZI</name>
<dbReference type="AlphaFoldDB" id="A0A4Z1NLG5"/>
<comment type="caution">
    <text evidence="2">The sequence shown here is derived from an EMBL/GenBank/DDBJ whole genome shotgun (WGS) entry which is preliminary data.</text>
</comment>
<dbReference type="STRING" id="86259.A0A4Z1NLG5"/>
<dbReference type="CDD" id="cd10938">
    <property type="entry name" value="CE4_HpPgdA_like"/>
    <property type="match status" value="1"/>
</dbReference>
<evidence type="ECO:0000313" key="3">
    <source>
        <dbReference type="Proteomes" id="UP000298493"/>
    </source>
</evidence>
<protein>
    <submittedName>
        <fullName evidence="2">Polysaccharide deacetylase family protein-like protein</fullName>
    </submittedName>
</protein>
<organism evidence="2 3">
    <name type="scientific">Venturia nashicola</name>
    <dbReference type="NCBI Taxonomy" id="86259"/>
    <lineage>
        <taxon>Eukaryota</taxon>
        <taxon>Fungi</taxon>
        <taxon>Dikarya</taxon>
        <taxon>Ascomycota</taxon>
        <taxon>Pezizomycotina</taxon>
        <taxon>Dothideomycetes</taxon>
        <taxon>Pleosporomycetidae</taxon>
        <taxon>Venturiales</taxon>
        <taxon>Venturiaceae</taxon>
        <taxon>Venturia</taxon>
    </lineage>
</organism>
<dbReference type="InterPro" id="IPR002347">
    <property type="entry name" value="SDR_fam"/>
</dbReference>
<dbReference type="OrthoDB" id="504708at2759"/>
<dbReference type="PANTHER" id="PTHR47561:SF2">
    <property type="entry name" value="HYPOTHETICAL POLYSACCHARIDE DEACETYLASE (EUROFUNG)"/>
    <property type="match status" value="1"/>
</dbReference>
<dbReference type="Gene3D" id="3.20.20.370">
    <property type="entry name" value="Glycoside hydrolase/deacetylase"/>
    <property type="match status" value="1"/>
</dbReference>
<dbReference type="Pfam" id="PF01522">
    <property type="entry name" value="Polysacc_deac_1"/>
    <property type="match status" value="1"/>
</dbReference>
<dbReference type="GO" id="GO:0016810">
    <property type="term" value="F:hydrolase activity, acting on carbon-nitrogen (but not peptide) bonds"/>
    <property type="evidence" value="ECO:0007669"/>
    <property type="project" value="InterPro"/>
</dbReference>
<dbReference type="Gene3D" id="3.40.50.720">
    <property type="entry name" value="NAD(P)-binding Rossmann-like Domain"/>
    <property type="match status" value="1"/>
</dbReference>
<dbReference type="SUPFAM" id="SSF51735">
    <property type="entry name" value="NAD(P)-binding Rossmann-fold domains"/>
    <property type="match status" value="1"/>
</dbReference>
<accession>A0A4Z1NLG5</accession>
<dbReference type="Proteomes" id="UP000298493">
    <property type="component" value="Unassembled WGS sequence"/>
</dbReference>
<dbReference type="PRINTS" id="PR00081">
    <property type="entry name" value="GDHRDH"/>
</dbReference>
<proteinExistence type="predicted"/>
<dbReference type="InterPro" id="IPR002509">
    <property type="entry name" value="NODB_dom"/>
</dbReference>
<feature type="domain" description="NodB homology" evidence="1">
    <location>
        <begin position="333"/>
        <end position="557"/>
    </location>
</feature>
<gene>
    <name evidence="2" type="ORF">E6O75_ATG01621</name>
</gene>
<dbReference type="Pfam" id="PF13561">
    <property type="entry name" value="adh_short_C2"/>
    <property type="match status" value="1"/>
</dbReference>
<dbReference type="EMBL" id="SNSC02000025">
    <property type="protein sequence ID" value="TID13643.1"/>
    <property type="molecule type" value="Genomic_DNA"/>
</dbReference>
<keyword evidence="3" id="KW-1185">Reference proteome</keyword>
<dbReference type="InterPro" id="IPR011330">
    <property type="entry name" value="Glyco_hydro/deAcase_b/a-brl"/>
</dbReference>
<reference evidence="2 3" key="1">
    <citation type="submission" date="2019-04" db="EMBL/GenBank/DDBJ databases">
        <title>High contiguity whole genome sequence and gene annotation resource for two Venturia nashicola isolates.</title>
        <authorList>
            <person name="Prokchorchik M."/>
            <person name="Won K."/>
            <person name="Lee Y."/>
            <person name="Choi E.D."/>
            <person name="Segonzac C."/>
            <person name="Sohn K.H."/>
        </authorList>
    </citation>
    <scope>NUCLEOTIDE SEQUENCE [LARGE SCALE GENOMIC DNA]</scope>
    <source>
        <strain evidence="2 3">PRI2</strain>
    </source>
</reference>
<dbReference type="GO" id="GO:0005975">
    <property type="term" value="P:carbohydrate metabolic process"/>
    <property type="evidence" value="ECO:0007669"/>
    <property type="project" value="InterPro"/>
</dbReference>
<sequence>MSFLQLENLHAFVTGAAGGIGNAIVDELLAQGCKVTAHDLRPISRASNNCLTTVLGDISDEASISKCMEQAVSVFGPINILCANAGITDESASYPIWEMPVEIWDKTYNTNVRGTFFTIKHFLRNASKSQQVLSEELKNLAIVVTGSECGKFGQAGHSEYASGKAGLQYGLIRSVKNEIVRLNKAARINAVAPGWVNTKLIEGRLDDPSEMWTEAQATVPLAKIALPTDVARTVAFLASHRAAGHISGECISVDGGMEGRIVWKEEELSPIFAPDSTPQRIPARLSEPSSIPNTLSPSRIKPKKPLIQMLVSVDFDAVSGWLGTGLHEDNCMADYSSGFFSGKVGAPRMLKLFKRLGLSSDVTWFIPGHTMESFPEQTRAVVDSGAEIGLHGYCHEGAPQLTEKQEREVIEKCISLAESLTGKKPRGYRAPLYQLRESTIKLLEEHNFLYDSSLSEHDSKPYLLPRGGGTPIKPPAYAPGTQASEWMHPLPQVHDVPGELVEIPCNWYMEDMTPMQYWPHTANSGGYVDARVIEHMWQERFQFLLMEQQQDADTTEVKDSMTVFPLVLHPDTSGMAHVLPMIERFLKWTQEKGDIVEFITYGEAAERWKSLQK</sequence>
<dbReference type="InterPro" id="IPR037950">
    <property type="entry name" value="PgdA-like"/>
</dbReference>
<dbReference type="PANTHER" id="PTHR47561">
    <property type="entry name" value="POLYSACCHARIDE DEACETYLASE FAMILY PROTEIN (AFU_ORTHOLOGUE AFUA_6G05030)"/>
    <property type="match status" value="1"/>
</dbReference>
<evidence type="ECO:0000259" key="1">
    <source>
        <dbReference type="PROSITE" id="PS51677"/>
    </source>
</evidence>
<evidence type="ECO:0000313" key="2">
    <source>
        <dbReference type="EMBL" id="TID13643.1"/>
    </source>
</evidence>
<dbReference type="PROSITE" id="PS51677">
    <property type="entry name" value="NODB"/>
    <property type="match status" value="1"/>
</dbReference>
<dbReference type="InterPro" id="IPR036291">
    <property type="entry name" value="NAD(P)-bd_dom_sf"/>
</dbReference>